<evidence type="ECO:0000256" key="1">
    <source>
        <dbReference type="ARBA" id="ARBA00010574"/>
    </source>
</evidence>
<evidence type="ECO:0000313" key="3">
    <source>
        <dbReference type="EMBL" id="OGI48316.1"/>
    </source>
</evidence>
<dbReference type="Proteomes" id="UP000178885">
    <property type="component" value="Unassembled WGS sequence"/>
</dbReference>
<organism evidence="3 4">
    <name type="scientific">Candidatus Muproteobacteria bacterium RBG_16_65_34</name>
    <dbReference type="NCBI Taxonomy" id="1817760"/>
    <lineage>
        <taxon>Bacteria</taxon>
        <taxon>Pseudomonadati</taxon>
        <taxon>Pseudomonadota</taxon>
        <taxon>Candidatus Muproteobacteria</taxon>
    </lineage>
</organism>
<comment type="caution">
    <text evidence="3">The sequence shown here is derived from an EMBL/GenBank/DDBJ whole genome shotgun (WGS) entry which is preliminary data.</text>
</comment>
<dbReference type="STRING" id="1817760.A2151_00655"/>
<dbReference type="GO" id="GO:0017148">
    <property type="term" value="P:negative regulation of translation"/>
    <property type="evidence" value="ECO:0007669"/>
    <property type="project" value="UniProtKB-UniRule"/>
</dbReference>
<dbReference type="NCBIfam" id="TIGR00090">
    <property type="entry name" value="rsfS_iojap_ybeB"/>
    <property type="match status" value="1"/>
</dbReference>
<evidence type="ECO:0000313" key="4">
    <source>
        <dbReference type="Proteomes" id="UP000178885"/>
    </source>
</evidence>
<reference evidence="3 4" key="1">
    <citation type="journal article" date="2016" name="Nat. Commun.">
        <title>Thousands of microbial genomes shed light on interconnected biogeochemical processes in an aquifer system.</title>
        <authorList>
            <person name="Anantharaman K."/>
            <person name="Brown C.T."/>
            <person name="Hug L.A."/>
            <person name="Sharon I."/>
            <person name="Castelle C.J."/>
            <person name="Probst A.J."/>
            <person name="Thomas B.C."/>
            <person name="Singh A."/>
            <person name="Wilkins M.J."/>
            <person name="Karaoz U."/>
            <person name="Brodie E.L."/>
            <person name="Williams K.H."/>
            <person name="Hubbard S.S."/>
            <person name="Banfield J.F."/>
        </authorList>
    </citation>
    <scope>NUCLEOTIDE SEQUENCE [LARGE SCALE GENOMIC DNA]</scope>
</reference>
<dbReference type="HAMAP" id="MF_01477">
    <property type="entry name" value="Iojap_RsfS"/>
    <property type="match status" value="1"/>
</dbReference>
<dbReference type="GO" id="GO:0043023">
    <property type="term" value="F:ribosomal large subunit binding"/>
    <property type="evidence" value="ECO:0007669"/>
    <property type="project" value="TreeGrafter"/>
</dbReference>
<name>A0A1F6TTC1_9PROT</name>
<dbReference type="AlphaFoldDB" id="A0A1F6TTC1"/>
<dbReference type="GO" id="GO:0042256">
    <property type="term" value="P:cytosolic ribosome assembly"/>
    <property type="evidence" value="ECO:0007669"/>
    <property type="project" value="UniProtKB-UniRule"/>
</dbReference>
<dbReference type="Pfam" id="PF02410">
    <property type="entry name" value="RsfS"/>
    <property type="match status" value="1"/>
</dbReference>
<evidence type="ECO:0000256" key="2">
    <source>
        <dbReference type="HAMAP-Rule" id="MF_01477"/>
    </source>
</evidence>
<sequence>MPKKSASPKSPKSPKKIQQWIQDALAAAKAQDLAVLDVRKVADFTDYMVIVTGTSNRHVQSTADKVIEKLREHARRPLGVEGMAAGDWVLIDFGEVVVHVMRAQTRDFYNLEKLWGDGKIVRGKEGVRSEE</sequence>
<keyword evidence="2" id="KW-0678">Repressor</keyword>
<dbReference type="SUPFAM" id="SSF81301">
    <property type="entry name" value="Nucleotidyltransferase"/>
    <property type="match status" value="1"/>
</dbReference>
<comment type="function">
    <text evidence="2">Functions as a ribosomal silencing factor. Interacts with ribosomal protein uL14 (rplN), blocking formation of intersubunit bridge B8. Prevents association of the 30S and 50S ribosomal subunits and the formation of functional ribosomes, thus repressing translation.</text>
</comment>
<dbReference type="EMBL" id="MFSU01000031">
    <property type="protein sequence ID" value="OGI48316.1"/>
    <property type="molecule type" value="Genomic_DNA"/>
</dbReference>
<dbReference type="PANTHER" id="PTHR21043">
    <property type="entry name" value="IOJAP SUPERFAMILY ORTHOLOG"/>
    <property type="match status" value="1"/>
</dbReference>
<dbReference type="InterPro" id="IPR043519">
    <property type="entry name" value="NT_sf"/>
</dbReference>
<dbReference type="PANTHER" id="PTHR21043:SF0">
    <property type="entry name" value="MITOCHONDRIAL ASSEMBLY OF RIBOSOMAL LARGE SUBUNIT PROTEIN 1"/>
    <property type="match status" value="1"/>
</dbReference>
<comment type="similarity">
    <text evidence="1 2">Belongs to the Iojap/RsfS family.</text>
</comment>
<comment type="subcellular location">
    <subcellularLocation>
        <location evidence="2">Cytoplasm</location>
    </subcellularLocation>
</comment>
<dbReference type="GO" id="GO:0090071">
    <property type="term" value="P:negative regulation of ribosome biogenesis"/>
    <property type="evidence" value="ECO:0007669"/>
    <property type="project" value="UniProtKB-UniRule"/>
</dbReference>
<proteinExistence type="inferred from homology"/>
<accession>A0A1F6TTC1</accession>
<dbReference type="Gene3D" id="3.30.460.10">
    <property type="entry name" value="Beta Polymerase, domain 2"/>
    <property type="match status" value="1"/>
</dbReference>
<dbReference type="GO" id="GO:0005737">
    <property type="term" value="C:cytoplasm"/>
    <property type="evidence" value="ECO:0007669"/>
    <property type="project" value="UniProtKB-SubCell"/>
</dbReference>
<gene>
    <name evidence="2" type="primary">rsfS</name>
    <name evidence="3" type="ORF">A2151_00655</name>
</gene>
<dbReference type="InterPro" id="IPR004394">
    <property type="entry name" value="Iojap/RsfS/C7orf30"/>
</dbReference>
<keyword evidence="2" id="KW-0963">Cytoplasm</keyword>
<protein>
    <recommendedName>
        <fullName evidence="2">Ribosomal silencing factor RsfS</fullName>
    </recommendedName>
</protein>
<keyword evidence="2" id="KW-0810">Translation regulation</keyword>
<comment type="subunit">
    <text evidence="2">Interacts with ribosomal protein uL14 (rplN).</text>
</comment>